<keyword evidence="14" id="KW-1185">Reference proteome</keyword>
<dbReference type="PANTHER" id="PTHR19375">
    <property type="entry name" value="HEAT SHOCK PROTEIN 70KDA"/>
    <property type="match status" value="1"/>
</dbReference>
<dbReference type="NCBIfam" id="TIGR02350">
    <property type="entry name" value="prok_dnaK"/>
    <property type="match status" value="1"/>
</dbReference>
<name>A0A178A4G1_9BACI</name>
<dbReference type="EMBL" id="LDJR01000021">
    <property type="protein sequence ID" value="OAK74729.1"/>
    <property type="molecule type" value="Genomic_DNA"/>
</dbReference>
<dbReference type="GO" id="GO:0140662">
    <property type="term" value="F:ATP-dependent protein folding chaperone"/>
    <property type="evidence" value="ECO:0007669"/>
    <property type="project" value="InterPro"/>
</dbReference>
<feature type="coiled-coil region" evidence="11">
    <location>
        <begin position="222"/>
        <end position="249"/>
    </location>
</feature>
<keyword evidence="4 9" id="KW-0597">Phosphoprotein</keyword>
<keyword evidence="5 9" id="KW-0547">Nucleotide-binding</keyword>
<feature type="coiled-coil region" evidence="11">
    <location>
        <begin position="486"/>
        <end position="571"/>
    </location>
</feature>
<keyword evidence="7 9" id="KW-0346">Stress response</keyword>
<gene>
    <name evidence="9 13" type="primary">dnaK</name>
    <name evidence="13" type="ORF">ABB05_03960</name>
</gene>
<evidence type="ECO:0000256" key="10">
    <source>
        <dbReference type="RuleBase" id="RU003322"/>
    </source>
</evidence>
<dbReference type="NCBIfam" id="NF001413">
    <property type="entry name" value="PRK00290.1"/>
    <property type="match status" value="1"/>
</dbReference>
<evidence type="ECO:0000256" key="7">
    <source>
        <dbReference type="ARBA" id="ARBA00023016"/>
    </source>
</evidence>
<evidence type="ECO:0000256" key="1">
    <source>
        <dbReference type="ARBA" id="ARBA00002290"/>
    </source>
</evidence>
<dbReference type="OrthoDB" id="9766019at2"/>
<dbReference type="HAMAP" id="MF_00332">
    <property type="entry name" value="DnaK"/>
    <property type="match status" value="1"/>
</dbReference>
<dbReference type="CDD" id="cd10234">
    <property type="entry name" value="ASKHA_NBD_HSP70_DnaK-like"/>
    <property type="match status" value="1"/>
</dbReference>
<dbReference type="RefSeq" id="WP_057983027.1">
    <property type="nucleotide sequence ID" value="NZ_JAGGKH010000006.1"/>
</dbReference>
<evidence type="ECO:0000256" key="2">
    <source>
        <dbReference type="ARBA" id="ARBA00007381"/>
    </source>
</evidence>
<evidence type="ECO:0000256" key="5">
    <source>
        <dbReference type="ARBA" id="ARBA00022741"/>
    </source>
</evidence>
<dbReference type="InterPro" id="IPR043129">
    <property type="entry name" value="ATPase_NBD"/>
</dbReference>
<dbReference type="Gene3D" id="3.90.640.10">
    <property type="entry name" value="Actin, Chain A, domain 4"/>
    <property type="match status" value="1"/>
</dbReference>
<evidence type="ECO:0000256" key="11">
    <source>
        <dbReference type="SAM" id="Coils"/>
    </source>
</evidence>
<dbReference type="AlphaFoldDB" id="A0A178A4G1"/>
<dbReference type="PRINTS" id="PR00301">
    <property type="entry name" value="HEATSHOCK70"/>
</dbReference>
<proteinExistence type="evidence at transcript level"/>
<dbReference type="FunFam" id="2.60.34.10:FF:000014">
    <property type="entry name" value="Chaperone protein DnaK HSP70"/>
    <property type="match status" value="1"/>
</dbReference>
<dbReference type="GO" id="GO:0005524">
    <property type="term" value="F:ATP binding"/>
    <property type="evidence" value="ECO:0007669"/>
    <property type="project" value="UniProtKB-UniRule"/>
</dbReference>
<feature type="compositionally biased region" description="Acidic residues" evidence="12">
    <location>
        <begin position="591"/>
        <end position="611"/>
    </location>
</feature>
<dbReference type="Gene3D" id="1.20.1270.10">
    <property type="match status" value="1"/>
</dbReference>
<dbReference type="Gene3D" id="3.30.420.40">
    <property type="match status" value="2"/>
</dbReference>
<dbReference type="SUPFAM" id="SSF53067">
    <property type="entry name" value="Actin-like ATPase domain"/>
    <property type="match status" value="2"/>
</dbReference>
<evidence type="ECO:0000256" key="8">
    <source>
        <dbReference type="ARBA" id="ARBA00023186"/>
    </source>
</evidence>
<dbReference type="Proteomes" id="UP000077881">
    <property type="component" value="Unassembled WGS sequence"/>
</dbReference>
<dbReference type="SUPFAM" id="SSF100920">
    <property type="entry name" value="Heat shock protein 70kD (HSP70), peptide-binding domain"/>
    <property type="match status" value="1"/>
</dbReference>
<dbReference type="Gene3D" id="2.60.34.10">
    <property type="entry name" value="Substrate Binding Domain Of DNAk, Chain A, domain 1"/>
    <property type="match status" value="1"/>
</dbReference>
<dbReference type="PROSITE" id="PS00329">
    <property type="entry name" value="HSP70_2"/>
    <property type="match status" value="1"/>
</dbReference>
<dbReference type="FunFam" id="1.20.1270.10:FF:000004">
    <property type="entry name" value="Molecular chaperone DnaK"/>
    <property type="match status" value="1"/>
</dbReference>
<dbReference type="Pfam" id="PF00012">
    <property type="entry name" value="HSP70"/>
    <property type="match status" value="1"/>
</dbReference>
<dbReference type="InterPro" id="IPR018181">
    <property type="entry name" value="Heat_shock_70_CS"/>
</dbReference>
<evidence type="ECO:0000313" key="13">
    <source>
        <dbReference type="EMBL" id="OAK74729.1"/>
    </source>
</evidence>
<keyword evidence="8 9" id="KW-0143">Chaperone</keyword>
<dbReference type="FunFam" id="3.30.420.40:FF:000071">
    <property type="entry name" value="Molecular chaperone DnaK"/>
    <property type="match status" value="1"/>
</dbReference>
<dbReference type="GO" id="GO:0051082">
    <property type="term" value="F:unfolded protein binding"/>
    <property type="evidence" value="ECO:0007669"/>
    <property type="project" value="InterPro"/>
</dbReference>
<comment type="similarity">
    <text evidence="2 9 10">Belongs to the heat shock protein 70 family.</text>
</comment>
<dbReference type="PATRIC" id="fig|217031.6.peg.859"/>
<dbReference type="PROSITE" id="PS01036">
    <property type="entry name" value="HSP70_3"/>
    <property type="match status" value="1"/>
</dbReference>
<comment type="function">
    <text evidence="1 9">Acts as a chaperone.</text>
</comment>
<accession>A0A178A4G1</accession>
<feature type="modified residue" description="Phosphothreonine; by autocatalysis" evidence="9">
    <location>
        <position position="173"/>
    </location>
</feature>
<feature type="region of interest" description="Disordered" evidence="12">
    <location>
        <begin position="576"/>
        <end position="611"/>
    </location>
</feature>
<evidence type="ECO:0000256" key="4">
    <source>
        <dbReference type="ARBA" id="ARBA00022553"/>
    </source>
</evidence>
<reference evidence="13 14" key="1">
    <citation type="submission" date="2015-05" db="EMBL/GenBank/DDBJ databases">
        <title>Comparison of genome.</title>
        <authorList>
            <person name="Zheng Z."/>
            <person name="Sun M."/>
        </authorList>
    </citation>
    <scope>NUCLEOTIDE SEQUENCE [LARGE SCALE GENOMIC DNA]</scope>
    <source>
        <strain evidence="13 14">G25-74</strain>
    </source>
</reference>
<evidence type="ECO:0000256" key="9">
    <source>
        <dbReference type="HAMAP-Rule" id="MF_00332"/>
    </source>
</evidence>
<comment type="induction">
    <text evidence="9">By stress conditions e.g. heat shock.</text>
</comment>
<keyword evidence="6 9" id="KW-0067">ATP-binding</keyword>
<dbReference type="SUPFAM" id="SSF100934">
    <property type="entry name" value="Heat shock protein 70kD (HSP70), C-terminal subdomain"/>
    <property type="match status" value="1"/>
</dbReference>
<dbReference type="STRING" id="217031.ABB05_03960"/>
<dbReference type="PROSITE" id="PS00297">
    <property type="entry name" value="HSP70_1"/>
    <property type="match status" value="1"/>
</dbReference>
<comment type="caution">
    <text evidence="13">The sequence shown here is derived from an EMBL/GenBank/DDBJ whole genome shotgun (WGS) entry which is preliminary data.</text>
</comment>
<dbReference type="FunFam" id="3.90.640.10:FF:000003">
    <property type="entry name" value="Molecular chaperone DnaK"/>
    <property type="match status" value="1"/>
</dbReference>
<evidence type="ECO:0000256" key="6">
    <source>
        <dbReference type="ARBA" id="ARBA00022840"/>
    </source>
</evidence>
<evidence type="ECO:0000256" key="3">
    <source>
        <dbReference type="ARBA" id="ARBA00014415"/>
    </source>
</evidence>
<organism evidence="13 14">
    <name type="scientific">Lederbergia galactosidilytica</name>
    <dbReference type="NCBI Taxonomy" id="217031"/>
    <lineage>
        <taxon>Bacteria</taxon>
        <taxon>Bacillati</taxon>
        <taxon>Bacillota</taxon>
        <taxon>Bacilli</taxon>
        <taxon>Bacillales</taxon>
        <taxon>Bacillaceae</taxon>
        <taxon>Lederbergia</taxon>
    </lineage>
</organism>
<sequence length="611" mass="66371">MSKIIGIDLGTTNSCVAVLEGGEPKVIPNPEGNRTSPSVIAFKNGERQVGEVAKRQAITNPNTVMSIKRHMGSDFKTEIEGKNYTPQELSAVILQYLKSYAEDYLGETVDKAVITVPAYFNDAQRQATKDAGTIAGLEVERIINEPTAAALAYGLDKTDEDQTILVYDLGGGTFDVSIMELGDGVFEVLATAGDNKLGGDDFDQVIIDYLVQEFKKENGIDLSNDKMALQRLKDAAEKAKKDLSGVTSTQISLPFITAGDAGPLHLEISLTRAKFDEISLSLVERTMGPTRQSLKDAGKSASEIDKVILVGGSTRIPAVQEAIRKEIGKEPHKGVNPDEVVAMGAAIQGGVLTGDVKDVVLLDVTPLSLGIETMGGVFTKLIERNTTIPTAKSQVFSTAADSQTAVDIHVLQGERPMAADNKTLGRFQLTDIPPAPRGVPQIEVKFDIDKNGIVNVSAKDLGTGKEQNITIKSSSGLSDEEVDRMVKEAEENSEADKKRKEEVELRNEADQLVFTTEKTLKDLEGKVEEAEVKKAEEAKDELKSAIEKNDLEEIRQKKDALQEIVQNLSMKLYEEAAKQQESQAGEAGQDNNDDNIVDAEYEEVKDDEEKK</sequence>
<evidence type="ECO:0000256" key="12">
    <source>
        <dbReference type="SAM" id="MobiDB-lite"/>
    </source>
</evidence>
<protein>
    <recommendedName>
        <fullName evidence="3 9">Chaperone protein DnaK</fullName>
    </recommendedName>
    <alternativeName>
        <fullName evidence="9">HSP70</fullName>
    </alternativeName>
    <alternativeName>
        <fullName evidence="9">Heat shock 70 kDa protein</fullName>
    </alternativeName>
    <alternativeName>
        <fullName evidence="9">Heat shock protein 70</fullName>
    </alternativeName>
</protein>
<dbReference type="InterPro" id="IPR012725">
    <property type="entry name" value="Chaperone_DnaK"/>
</dbReference>
<dbReference type="InterPro" id="IPR029048">
    <property type="entry name" value="HSP70_C_sf"/>
</dbReference>
<dbReference type="InterPro" id="IPR029047">
    <property type="entry name" value="HSP70_peptide-bd_sf"/>
</dbReference>
<keyword evidence="11" id="KW-0175">Coiled coil</keyword>
<evidence type="ECO:0000313" key="14">
    <source>
        <dbReference type="Proteomes" id="UP000077881"/>
    </source>
</evidence>
<dbReference type="InterPro" id="IPR013126">
    <property type="entry name" value="Hsp_70_fam"/>
</dbReference>